<accession>A0ABV2DR93</accession>
<dbReference type="PANTHER" id="PTHR39327:SF1">
    <property type="entry name" value="BLR5470 PROTEIN"/>
    <property type="match status" value="1"/>
</dbReference>
<organism evidence="1 2">
    <name type="scientific">Mesorhizobium shangrilense</name>
    <dbReference type="NCBI Taxonomy" id="460060"/>
    <lineage>
        <taxon>Bacteria</taxon>
        <taxon>Pseudomonadati</taxon>
        <taxon>Pseudomonadota</taxon>
        <taxon>Alphaproteobacteria</taxon>
        <taxon>Hyphomicrobiales</taxon>
        <taxon>Phyllobacteriaceae</taxon>
        <taxon>Mesorhizobium</taxon>
    </lineage>
</organism>
<dbReference type="Pfam" id="PF06035">
    <property type="entry name" value="Peptidase_C93"/>
    <property type="match status" value="1"/>
</dbReference>
<dbReference type="Gene3D" id="3.10.620.30">
    <property type="match status" value="1"/>
</dbReference>
<name>A0ABV2DR93_9HYPH</name>
<sequence length="183" mass="20635">MGTATSAPVGAKTSIPYGWVDFCSRRPDQCKVSVLPPMDLKLTPKTWAILDRVNREVNGYIVPVSNLEHWGTMQDHWDYPVDGKGDCKIYALFKRKLLLDAGFPRQALLMTVVHDLHGEGHAILTVKTDKGDFVLDNLVNNIRSWDATGYYFVKRQSQQNPNIWVSINSRGDAAVNKHQKIVN</sequence>
<comment type="caution">
    <text evidence="1">The sequence shown here is derived from an EMBL/GenBank/DDBJ whole genome shotgun (WGS) entry which is preliminary data.</text>
</comment>
<gene>
    <name evidence="1" type="ORF">ABVQ20_37325</name>
</gene>
<dbReference type="Proteomes" id="UP001548832">
    <property type="component" value="Unassembled WGS sequence"/>
</dbReference>
<proteinExistence type="predicted"/>
<dbReference type="InterPro" id="IPR010319">
    <property type="entry name" value="Transglutaminase-like_Cys_pept"/>
</dbReference>
<reference evidence="1 2" key="1">
    <citation type="submission" date="2024-06" db="EMBL/GenBank/DDBJ databases">
        <authorList>
            <person name="Kim D.-U."/>
        </authorList>
    </citation>
    <scope>NUCLEOTIDE SEQUENCE [LARGE SCALE GENOMIC DNA]</scope>
    <source>
        <strain evidence="1 2">KACC15460</strain>
    </source>
</reference>
<dbReference type="RefSeq" id="WP_354464820.1">
    <property type="nucleotide sequence ID" value="NZ_JBEWSZ010000011.1"/>
</dbReference>
<dbReference type="PANTHER" id="PTHR39327">
    <property type="match status" value="1"/>
</dbReference>
<protein>
    <submittedName>
        <fullName evidence="1">Transglutaminase-like cysteine peptidase</fullName>
    </submittedName>
</protein>
<evidence type="ECO:0000313" key="1">
    <source>
        <dbReference type="EMBL" id="MET2832600.1"/>
    </source>
</evidence>
<dbReference type="EMBL" id="JBEWSZ010000011">
    <property type="protein sequence ID" value="MET2832600.1"/>
    <property type="molecule type" value="Genomic_DNA"/>
</dbReference>
<evidence type="ECO:0000313" key="2">
    <source>
        <dbReference type="Proteomes" id="UP001548832"/>
    </source>
</evidence>
<keyword evidence="2" id="KW-1185">Reference proteome</keyword>